<dbReference type="Proteomes" id="UP001497472">
    <property type="component" value="Unassembled WGS sequence"/>
</dbReference>
<dbReference type="InterPro" id="IPR013087">
    <property type="entry name" value="Znf_C2H2_type"/>
</dbReference>
<comment type="caution">
    <text evidence="9">The sequence shown here is derived from an EMBL/GenBank/DDBJ whole genome shotgun (WGS) entry which is preliminary data.</text>
</comment>
<feature type="domain" description="C2H2-type" evidence="8">
    <location>
        <begin position="456"/>
        <end position="484"/>
    </location>
</feature>
<evidence type="ECO:0000313" key="9">
    <source>
        <dbReference type="EMBL" id="CAK1551437.1"/>
    </source>
</evidence>
<dbReference type="InterPro" id="IPR009057">
    <property type="entry name" value="Homeodomain-like_sf"/>
</dbReference>
<proteinExistence type="predicted"/>
<dbReference type="InterPro" id="IPR007889">
    <property type="entry name" value="HTH_Psq"/>
</dbReference>
<dbReference type="SUPFAM" id="SSF57667">
    <property type="entry name" value="beta-beta-alpha zinc fingers"/>
    <property type="match status" value="3"/>
</dbReference>
<dbReference type="PANTHER" id="PTHR24376">
    <property type="entry name" value="ZINC FINGER PROTEIN"/>
    <property type="match status" value="1"/>
</dbReference>
<evidence type="ECO:0000259" key="8">
    <source>
        <dbReference type="PROSITE" id="PS50157"/>
    </source>
</evidence>
<keyword evidence="2" id="KW-0479">Metal-binding</keyword>
<dbReference type="PROSITE" id="PS00028">
    <property type="entry name" value="ZINC_FINGER_C2H2_1"/>
    <property type="match status" value="5"/>
</dbReference>
<comment type="subcellular location">
    <subcellularLocation>
        <location evidence="1">Nucleus</location>
    </subcellularLocation>
</comment>
<dbReference type="GO" id="GO:0001228">
    <property type="term" value="F:DNA-binding transcription activator activity, RNA polymerase II-specific"/>
    <property type="evidence" value="ECO:0007669"/>
    <property type="project" value="TreeGrafter"/>
</dbReference>
<feature type="domain" description="C2H2-type" evidence="8">
    <location>
        <begin position="513"/>
        <end position="535"/>
    </location>
</feature>
<dbReference type="AlphaFoldDB" id="A0AAV1JQ39"/>
<sequence length="535" mass="62899">MSIKVPTLGFVNCCKCCLDDENLLYMWEESYSDGQIEIYGDMLLECFSLPWLKKNDSDLICSSCVDKLRNSLNFKREIVASEEILKEGLVLQTDITSEEKIEAVDDNSAESCNVIVPDEDALVTEKAAEVTNNELLVEMPVETSKRKWPKKRKGADRLKVYKKYTQWDLRKAIKDIEENQLSLSYASEKYNIPRSTMKTYIKKLNEDPDALLNDFNEESSKGKQFRFIEEIKTLLQFSNIMPFKSKTAKYYCAYCSTDGPVFQDADELRLHTKTHEAERLSNVDHFMRPYWLNEILKVDVMNLSCVVCNIKLEDWNAMFQHFDRVHEIEFNDAYTKIIPYNLNHPIHCVLCSEHFTNFHQLDGHMNRHYDNYICPECGDSFVANSRLDRHIQLHKRGQFPCELCGKVFPVEKYRVKHYNLVHKSTFKCRLCKEAFTSDLLRHLHMVQSHNSHVKTLTCEFCGQVFTYKPYFLRHVERMHNLKKRQKCTVCLKTFRYSHELKNHFKLHLQDGKHNCPECGLGFNTFLALKRHAQRH</sequence>
<evidence type="ECO:0000256" key="2">
    <source>
        <dbReference type="ARBA" id="ARBA00022723"/>
    </source>
</evidence>
<dbReference type="Pfam" id="PF05225">
    <property type="entry name" value="HTH_psq"/>
    <property type="match status" value="1"/>
</dbReference>
<keyword evidence="3" id="KW-0677">Repeat</keyword>
<dbReference type="EMBL" id="CAVLEF010000130">
    <property type="protein sequence ID" value="CAK1551437.1"/>
    <property type="molecule type" value="Genomic_DNA"/>
</dbReference>
<evidence type="ECO:0000256" key="7">
    <source>
        <dbReference type="PROSITE-ProRule" id="PRU00042"/>
    </source>
</evidence>
<feature type="domain" description="C2H2-type" evidence="8">
    <location>
        <begin position="399"/>
        <end position="427"/>
    </location>
</feature>
<accession>A0AAV1JQ39</accession>
<keyword evidence="4 7" id="KW-0863">Zinc-finger</keyword>
<feature type="domain" description="C2H2-type" evidence="8">
    <location>
        <begin position="372"/>
        <end position="399"/>
    </location>
</feature>
<dbReference type="GO" id="GO:0005634">
    <property type="term" value="C:nucleus"/>
    <property type="evidence" value="ECO:0007669"/>
    <property type="project" value="UniProtKB-SubCell"/>
</dbReference>
<keyword evidence="6" id="KW-0539">Nucleus</keyword>
<keyword evidence="5" id="KW-0862">Zinc</keyword>
<dbReference type="PROSITE" id="PS50157">
    <property type="entry name" value="ZINC_FINGER_C2H2_2"/>
    <property type="match status" value="5"/>
</dbReference>
<dbReference type="PANTHER" id="PTHR24376:SF245">
    <property type="entry name" value="ZINC FINGER PROTEIN 11"/>
    <property type="match status" value="1"/>
</dbReference>
<evidence type="ECO:0000256" key="6">
    <source>
        <dbReference type="ARBA" id="ARBA00023242"/>
    </source>
</evidence>
<reference evidence="9 10" key="1">
    <citation type="submission" date="2023-11" db="EMBL/GenBank/DDBJ databases">
        <authorList>
            <person name="Okamura Y."/>
        </authorList>
    </citation>
    <scope>NUCLEOTIDE SEQUENCE [LARGE SCALE GENOMIC DNA]</scope>
</reference>
<dbReference type="GO" id="GO:0000978">
    <property type="term" value="F:RNA polymerase II cis-regulatory region sequence-specific DNA binding"/>
    <property type="evidence" value="ECO:0007669"/>
    <property type="project" value="TreeGrafter"/>
</dbReference>
<evidence type="ECO:0000256" key="1">
    <source>
        <dbReference type="ARBA" id="ARBA00004123"/>
    </source>
</evidence>
<evidence type="ECO:0000256" key="4">
    <source>
        <dbReference type="ARBA" id="ARBA00022771"/>
    </source>
</evidence>
<name>A0AAV1JQ39_9NEOP</name>
<gene>
    <name evidence="9" type="ORF">LNINA_LOCUS10572</name>
</gene>
<dbReference type="Gene3D" id="1.10.10.60">
    <property type="entry name" value="Homeodomain-like"/>
    <property type="match status" value="1"/>
</dbReference>
<organism evidence="9 10">
    <name type="scientific">Leptosia nina</name>
    <dbReference type="NCBI Taxonomy" id="320188"/>
    <lineage>
        <taxon>Eukaryota</taxon>
        <taxon>Metazoa</taxon>
        <taxon>Ecdysozoa</taxon>
        <taxon>Arthropoda</taxon>
        <taxon>Hexapoda</taxon>
        <taxon>Insecta</taxon>
        <taxon>Pterygota</taxon>
        <taxon>Neoptera</taxon>
        <taxon>Endopterygota</taxon>
        <taxon>Lepidoptera</taxon>
        <taxon>Glossata</taxon>
        <taxon>Ditrysia</taxon>
        <taxon>Papilionoidea</taxon>
        <taxon>Pieridae</taxon>
        <taxon>Pierinae</taxon>
        <taxon>Leptosia</taxon>
    </lineage>
</organism>
<protein>
    <recommendedName>
        <fullName evidence="8">C2H2-type domain-containing protein</fullName>
    </recommendedName>
</protein>
<dbReference type="SUPFAM" id="SSF46689">
    <property type="entry name" value="Homeodomain-like"/>
    <property type="match status" value="1"/>
</dbReference>
<dbReference type="SMART" id="SM00355">
    <property type="entry name" value="ZnF_C2H2"/>
    <property type="match status" value="9"/>
</dbReference>
<evidence type="ECO:0000313" key="10">
    <source>
        <dbReference type="Proteomes" id="UP001497472"/>
    </source>
</evidence>
<evidence type="ECO:0000256" key="5">
    <source>
        <dbReference type="ARBA" id="ARBA00022833"/>
    </source>
</evidence>
<dbReference type="InterPro" id="IPR036236">
    <property type="entry name" value="Znf_C2H2_sf"/>
</dbReference>
<evidence type="ECO:0000256" key="3">
    <source>
        <dbReference type="ARBA" id="ARBA00022737"/>
    </source>
</evidence>
<dbReference type="GO" id="GO:0008270">
    <property type="term" value="F:zinc ion binding"/>
    <property type="evidence" value="ECO:0007669"/>
    <property type="project" value="UniProtKB-KW"/>
</dbReference>
<keyword evidence="10" id="KW-1185">Reference proteome</keyword>
<feature type="domain" description="C2H2-type" evidence="8">
    <location>
        <begin position="485"/>
        <end position="512"/>
    </location>
</feature>
<dbReference type="Gene3D" id="3.30.160.60">
    <property type="entry name" value="Classic Zinc Finger"/>
    <property type="match status" value="3"/>
</dbReference>